<dbReference type="RefSeq" id="WP_136243910.1">
    <property type="nucleotide sequence ID" value="NZ_CAAHFL010000001.1"/>
</dbReference>
<sequence length="190" mass="21369">MPHFDSPESTSWFLDQLRGAKRYLEYGTGGSTYQAAKLGLDFIAVDTDPYFLDSVRAMVHAAGLGRAGQVFRFANIGWTRTWGRPRGRVTEARRELFRRASDPPPECFEGRMPDLVLIDGRFRVASAFKVFNMLCTQPGWTVVVDDYADRPEYRAIEEYGEVELVGRMAVIHSAGAVPSSVINRWETTPA</sequence>
<dbReference type="InterPro" id="IPR029063">
    <property type="entry name" value="SAM-dependent_MTases_sf"/>
</dbReference>
<proteinExistence type="predicted"/>
<dbReference type="Proteomes" id="UP001529272">
    <property type="component" value="Unassembled WGS sequence"/>
</dbReference>
<protein>
    <recommendedName>
        <fullName evidence="3">Class I SAM-dependent methyltransferase</fullName>
    </recommendedName>
</protein>
<evidence type="ECO:0000313" key="1">
    <source>
        <dbReference type="EMBL" id="MDM3927009.1"/>
    </source>
</evidence>
<reference evidence="2" key="1">
    <citation type="submission" date="2023-06" db="EMBL/GenBank/DDBJ databases">
        <title>Itaconate inhibition of nontuberculous mycobacteria.</title>
        <authorList>
            <person name="Spilker T."/>
        </authorList>
    </citation>
    <scope>NUCLEOTIDE SEQUENCE [LARGE SCALE GENOMIC DNA]</scope>
    <source>
        <strain evidence="2">FLAC1071</strain>
    </source>
</reference>
<reference evidence="1 2" key="2">
    <citation type="submission" date="2023-06" db="EMBL/GenBank/DDBJ databases">
        <title>Itaconate inhibition of nontuberculous mycobacteria.</title>
        <authorList>
            <person name="Breen P."/>
            <person name="Zimbric M."/>
            <person name="Caverly L."/>
        </authorList>
    </citation>
    <scope>NUCLEOTIDE SEQUENCE [LARGE SCALE GENOMIC DNA]</scope>
    <source>
        <strain evidence="1 2">FLAC1071</strain>
    </source>
</reference>
<dbReference type="EMBL" id="JASZZX010000010">
    <property type="protein sequence ID" value="MDM3927009.1"/>
    <property type="molecule type" value="Genomic_DNA"/>
</dbReference>
<dbReference type="Gene3D" id="3.40.50.150">
    <property type="entry name" value="Vaccinia Virus protein VP39"/>
    <property type="match status" value="1"/>
</dbReference>
<gene>
    <name evidence="1" type="ORF">QRB35_13360</name>
</gene>
<organism evidence="1 2">
    <name type="scientific">Mycobacterium intracellulare subsp. chimaera</name>
    <dbReference type="NCBI Taxonomy" id="222805"/>
    <lineage>
        <taxon>Bacteria</taxon>
        <taxon>Bacillati</taxon>
        <taxon>Actinomycetota</taxon>
        <taxon>Actinomycetes</taxon>
        <taxon>Mycobacteriales</taxon>
        <taxon>Mycobacteriaceae</taxon>
        <taxon>Mycobacterium</taxon>
        <taxon>Mycobacterium avium complex (MAC)</taxon>
    </lineage>
</organism>
<evidence type="ECO:0008006" key="3">
    <source>
        <dbReference type="Google" id="ProtNLM"/>
    </source>
</evidence>
<evidence type="ECO:0000313" key="2">
    <source>
        <dbReference type="Proteomes" id="UP001529272"/>
    </source>
</evidence>
<name>A0ABT7P159_MYCIT</name>
<dbReference type="SUPFAM" id="SSF53335">
    <property type="entry name" value="S-adenosyl-L-methionine-dependent methyltransferases"/>
    <property type="match status" value="1"/>
</dbReference>
<comment type="caution">
    <text evidence="1">The sequence shown here is derived from an EMBL/GenBank/DDBJ whole genome shotgun (WGS) entry which is preliminary data.</text>
</comment>
<accession>A0ABT7P159</accession>
<keyword evidence="2" id="KW-1185">Reference proteome</keyword>